<proteinExistence type="predicted"/>
<feature type="domain" description="DZANK-type" evidence="1">
    <location>
        <begin position="112"/>
        <end position="154"/>
    </location>
</feature>
<sequence length="160" mass="18176">MKKCLSCWEEIEESLKVCPHCGAEQEDVVEYLKLALLAQKRKPLSIESNTNIKNFLHKIDPELTISKIEPAKSDRYPPSSSKYQEYVPTTLPQISTPVDRTASQTKEKTVMCPTCKNEVKQTKFCKYCGSPLFKECPHCEEKVGVNVNFCPTCGYNFSKT</sequence>
<dbReference type="Pfam" id="PF12773">
    <property type="entry name" value="DZR"/>
    <property type="match status" value="1"/>
</dbReference>
<accession>A0A9Y1BKN5</accession>
<evidence type="ECO:0000313" key="2">
    <source>
        <dbReference type="EMBL" id="UJG40779.1"/>
    </source>
</evidence>
<gene>
    <name evidence="2" type="ORF">K9W45_13200</name>
</gene>
<organism evidence="2">
    <name type="scientific">Candidatus Heimdallarchaeum aukensis</name>
    <dbReference type="NCBI Taxonomy" id="2876573"/>
    <lineage>
        <taxon>Archaea</taxon>
        <taxon>Promethearchaeati</taxon>
        <taxon>Candidatus Heimdallarchaeota</taxon>
        <taxon>Candidatus Heimdallarchaeia (ex Rinke et al. 2021) (nom. nud.)</taxon>
        <taxon>Candidatus Heimdallarchaeales</taxon>
        <taxon>Candidatus Heimdallarchaeaceae</taxon>
        <taxon>Candidatus Heimdallarchaeum</taxon>
    </lineage>
</organism>
<dbReference type="Proteomes" id="UP001201020">
    <property type="component" value="Chromosome"/>
</dbReference>
<evidence type="ECO:0000259" key="1">
    <source>
        <dbReference type="Pfam" id="PF12773"/>
    </source>
</evidence>
<dbReference type="AlphaFoldDB" id="A0A9Y1BKN5"/>
<name>A0A9Y1BKN5_9ARCH</name>
<dbReference type="EMBL" id="CP084166">
    <property type="protein sequence ID" value="UJG40779.1"/>
    <property type="molecule type" value="Genomic_DNA"/>
</dbReference>
<reference evidence="2" key="1">
    <citation type="journal article" date="2022" name="Nat. Microbiol.">
        <title>Unique mobile elements and scalable gene flow at the prokaryote-eukaryote boundary revealed by circularized Asgard archaea genomes.</title>
        <authorList>
            <person name="Wu F."/>
            <person name="Speth D.R."/>
            <person name="Philosof A."/>
            <person name="Cremiere A."/>
            <person name="Narayanan A."/>
            <person name="Barco R.A."/>
            <person name="Connon S.A."/>
            <person name="Amend J.P."/>
            <person name="Antoshechkin I.A."/>
            <person name="Orphan V.J."/>
        </authorList>
    </citation>
    <scope>NUCLEOTIDE SEQUENCE</scope>
    <source>
        <strain evidence="2">PM71</strain>
    </source>
</reference>
<dbReference type="InterPro" id="IPR025874">
    <property type="entry name" value="DZR"/>
</dbReference>
<protein>
    <submittedName>
        <fullName evidence="2">Zinc ribbon domain-containing protein</fullName>
    </submittedName>
</protein>